<name>A0ABQ3V1G4_9CHLR</name>
<evidence type="ECO:0000259" key="7">
    <source>
        <dbReference type="PROSITE" id="PS50011"/>
    </source>
</evidence>
<evidence type="ECO:0000256" key="3">
    <source>
        <dbReference type="ARBA" id="ARBA00022741"/>
    </source>
</evidence>
<dbReference type="RefSeq" id="WP_201374714.1">
    <property type="nucleotide sequence ID" value="NZ_BNJG01000003.1"/>
</dbReference>
<feature type="transmembrane region" description="Helical" evidence="6">
    <location>
        <begin position="400"/>
        <end position="418"/>
    </location>
</feature>
<keyword evidence="6" id="KW-1133">Transmembrane helix</keyword>
<dbReference type="Pfam" id="PF00069">
    <property type="entry name" value="Pkinase"/>
    <property type="match status" value="1"/>
</dbReference>
<keyword evidence="1" id="KW-0723">Serine/threonine-protein kinase</keyword>
<gene>
    <name evidence="8" type="ORF">KSB_68970</name>
</gene>
<evidence type="ECO:0000256" key="2">
    <source>
        <dbReference type="ARBA" id="ARBA00022679"/>
    </source>
</evidence>
<dbReference type="Gene3D" id="1.10.510.10">
    <property type="entry name" value="Transferase(Phosphotransferase) domain 1"/>
    <property type="match status" value="1"/>
</dbReference>
<proteinExistence type="predicted"/>
<comment type="caution">
    <text evidence="8">The sequence shown here is derived from an EMBL/GenBank/DDBJ whole genome shotgun (WGS) entry which is preliminary data.</text>
</comment>
<keyword evidence="3" id="KW-0547">Nucleotide-binding</keyword>
<feature type="transmembrane region" description="Helical" evidence="6">
    <location>
        <begin position="334"/>
        <end position="354"/>
    </location>
</feature>
<keyword evidence="5" id="KW-0067">ATP-binding</keyword>
<keyword evidence="6" id="KW-0812">Transmembrane</keyword>
<organism evidence="8 9">
    <name type="scientific">Ktedonobacter robiniae</name>
    <dbReference type="NCBI Taxonomy" id="2778365"/>
    <lineage>
        <taxon>Bacteria</taxon>
        <taxon>Bacillati</taxon>
        <taxon>Chloroflexota</taxon>
        <taxon>Ktedonobacteria</taxon>
        <taxon>Ktedonobacterales</taxon>
        <taxon>Ktedonobacteraceae</taxon>
        <taxon>Ktedonobacter</taxon>
    </lineage>
</organism>
<dbReference type="InterPro" id="IPR000719">
    <property type="entry name" value="Prot_kinase_dom"/>
</dbReference>
<dbReference type="SUPFAM" id="SSF56112">
    <property type="entry name" value="Protein kinase-like (PK-like)"/>
    <property type="match status" value="1"/>
</dbReference>
<evidence type="ECO:0000256" key="1">
    <source>
        <dbReference type="ARBA" id="ARBA00022527"/>
    </source>
</evidence>
<evidence type="ECO:0000256" key="5">
    <source>
        <dbReference type="ARBA" id="ARBA00022840"/>
    </source>
</evidence>
<evidence type="ECO:0000256" key="6">
    <source>
        <dbReference type="SAM" id="Phobius"/>
    </source>
</evidence>
<feature type="transmembrane region" description="Helical" evidence="6">
    <location>
        <begin position="374"/>
        <end position="393"/>
    </location>
</feature>
<keyword evidence="2" id="KW-0808">Transferase</keyword>
<feature type="transmembrane region" description="Helical" evidence="6">
    <location>
        <begin position="455"/>
        <end position="476"/>
    </location>
</feature>
<keyword evidence="4" id="KW-0418">Kinase</keyword>
<dbReference type="InterPro" id="IPR011009">
    <property type="entry name" value="Kinase-like_dom_sf"/>
</dbReference>
<sequence>MVNYKEHLGNYRLLKPLGESKLAQVYLAEHIHLGTQAVIKVLHTRELQEEHGELFKQEAYILARLEHPHILRILNFDLDEGIPFLVMSYASGGSLQMRHPSGSRVPLPRVNDYVQQIAAALQYAHEQKIIHRNVKPKNLLIGAHGEILLTDFSIASQSRSMAGGIVGTPTYAAPEQMYQQAVAASDQYALGIIVYEWLCGHVPFQGTFAEILSQHYSAPVPSLRQQTGLSSAVEHVVLRALEKEPEQRFPSLQAFAKAFQDAVDQQERAARRISEGKGDEPSSAEQTAMVLRDTDEEDTNESEQSPAYIPSQPLVEDDIKHFPLFRGAPRWRDILVIPGYIVSLVLLILLAYILRPTSSSGVVTQGGELSPEGLSTVVFVFLLWVFIGTWMLLAGAMLGWWRGCCAMFLTGLLLYILYPQALGPILVFTSTTLLCACLSGVLLEYRQYRRQRSFLANWGILSLAFLLSSSWMMFLLEIVGGPFLSPTLRIGEGGWMFMYGPIAALTMSVIDCAHCLGGSLFLAPLVAGIEVGLAQLDNFRKVRMIENE</sequence>
<feature type="transmembrane region" description="Helical" evidence="6">
    <location>
        <begin position="424"/>
        <end position="443"/>
    </location>
</feature>
<accession>A0ABQ3V1G4</accession>
<keyword evidence="6" id="KW-0472">Membrane</keyword>
<feature type="transmembrane region" description="Helical" evidence="6">
    <location>
        <begin position="496"/>
        <end position="523"/>
    </location>
</feature>
<dbReference type="CDD" id="cd14014">
    <property type="entry name" value="STKc_PknB_like"/>
    <property type="match status" value="1"/>
</dbReference>
<dbReference type="Gene3D" id="1.10.1760.20">
    <property type="match status" value="1"/>
</dbReference>
<dbReference type="EMBL" id="BNJG01000003">
    <property type="protein sequence ID" value="GHO58422.1"/>
    <property type="molecule type" value="Genomic_DNA"/>
</dbReference>
<dbReference type="Proteomes" id="UP000654345">
    <property type="component" value="Unassembled WGS sequence"/>
</dbReference>
<feature type="domain" description="Protein kinase" evidence="7">
    <location>
        <begin position="11"/>
        <end position="260"/>
    </location>
</feature>
<dbReference type="PANTHER" id="PTHR24350">
    <property type="entry name" value="SERINE/THREONINE-PROTEIN KINASE IAL-RELATED"/>
    <property type="match status" value="1"/>
</dbReference>
<evidence type="ECO:0000313" key="9">
    <source>
        <dbReference type="Proteomes" id="UP000654345"/>
    </source>
</evidence>
<reference evidence="8 9" key="1">
    <citation type="journal article" date="2021" name="Int. J. Syst. Evol. Microbiol.">
        <title>Reticulibacter mediterranei gen. nov., sp. nov., within the new family Reticulibacteraceae fam. nov., and Ktedonospora formicarum gen. nov., sp. nov., Ktedonobacter robiniae sp. nov., Dictyobacter formicarum sp. nov. and Dictyobacter arantiisoli sp. nov., belonging to the class Ktedonobacteria.</title>
        <authorList>
            <person name="Yabe S."/>
            <person name="Zheng Y."/>
            <person name="Wang C.M."/>
            <person name="Sakai Y."/>
            <person name="Abe K."/>
            <person name="Yokota A."/>
            <person name="Donadio S."/>
            <person name="Cavaletti L."/>
            <person name="Monciardini P."/>
        </authorList>
    </citation>
    <scope>NUCLEOTIDE SEQUENCE [LARGE SCALE GENOMIC DNA]</scope>
    <source>
        <strain evidence="8 9">SOSP1-30</strain>
    </source>
</reference>
<dbReference type="InterPro" id="IPR030616">
    <property type="entry name" value="Aur-like"/>
</dbReference>
<evidence type="ECO:0000256" key="4">
    <source>
        <dbReference type="ARBA" id="ARBA00022777"/>
    </source>
</evidence>
<dbReference type="PROSITE" id="PS50011">
    <property type="entry name" value="PROTEIN_KINASE_DOM"/>
    <property type="match status" value="1"/>
</dbReference>
<protein>
    <recommendedName>
        <fullName evidence="7">Protein kinase domain-containing protein</fullName>
    </recommendedName>
</protein>
<evidence type="ECO:0000313" key="8">
    <source>
        <dbReference type="EMBL" id="GHO58422.1"/>
    </source>
</evidence>
<keyword evidence="9" id="KW-1185">Reference proteome</keyword>